<reference evidence="2 3" key="1">
    <citation type="submission" date="2023-04" db="EMBL/GenBank/DDBJ databases">
        <title>Australian commercial rhizobial inoculants.</title>
        <authorList>
            <person name="Kohlmeier M.G."/>
            <person name="O'Hara G.W."/>
            <person name="Colombi E."/>
            <person name="Ramsay J.P."/>
            <person name="Terpolilli J."/>
        </authorList>
    </citation>
    <scope>NUCLEOTIDE SEQUENCE [LARGE SCALE GENOMIC DNA]</scope>
    <source>
        <strain evidence="2 3">CB627</strain>
    </source>
</reference>
<organism evidence="2 3">
    <name type="scientific">Bradyrhizobium brasilense</name>
    <dbReference type="NCBI Taxonomy" id="1419277"/>
    <lineage>
        <taxon>Bacteria</taxon>
        <taxon>Pseudomonadati</taxon>
        <taxon>Pseudomonadota</taxon>
        <taxon>Alphaproteobacteria</taxon>
        <taxon>Hyphomicrobiales</taxon>
        <taxon>Nitrobacteraceae</taxon>
        <taxon>Bradyrhizobium</taxon>
    </lineage>
</organism>
<keyword evidence="3" id="KW-1185">Reference proteome</keyword>
<evidence type="ECO:0000313" key="3">
    <source>
        <dbReference type="Proteomes" id="UP001221546"/>
    </source>
</evidence>
<accession>A0ABY8JDD6</accession>
<name>A0ABY8JDD6_9BRAD</name>
<evidence type="ECO:0000256" key="1">
    <source>
        <dbReference type="SAM" id="Phobius"/>
    </source>
</evidence>
<keyword evidence="1" id="KW-1133">Transmembrane helix</keyword>
<feature type="transmembrane region" description="Helical" evidence="1">
    <location>
        <begin position="124"/>
        <end position="146"/>
    </location>
</feature>
<protein>
    <submittedName>
        <fullName evidence="2">Uncharacterized protein</fullName>
    </submittedName>
</protein>
<keyword evidence="1" id="KW-0812">Transmembrane</keyword>
<evidence type="ECO:0000313" key="2">
    <source>
        <dbReference type="EMBL" id="WFU62461.1"/>
    </source>
</evidence>
<dbReference type="EMBL" id="CP121646">
    <property type="protein sequence ID" value="WFU62461.1"/>
    <property type="molecule type" value="Genomic_DNA"/>
</dbReference>
<keyword evidence="1" id="KW-0472">Membrane</keyword>
<gene>
    <name evidence="2" type="ORF">QA636_33985</name>
</gene>
<proteinExistence type="predicted"/>
<dbReference type="RefSeq" id="WP_310885134.1">
    <property type="nucleotide sequence ID" value="NZ_CP121646.1"/>
</dbReference>
<dbReference type="Proteomes" id="UP001221546">
    <property type="component" value="Chromosome"/>
</dbReference>
<sequence length="195" mass="21613">MRTPFKFKGPVNVWGSTLIPDTKAADIRSVQHESDNSATDRGERLFKIWFASIDQKSGKKYVFDKSPVQDIDKELVRGMTRELLSLQQLNGKIREVDEEVGKRLTAVETDVRARFAEQRSTVDGLWLVWRSITLGVIGALLVALFITDVVSNCVATSKRAPWALASAENAAQGNMIVTSKEGSPLFDGGRSSRQD</sequence>